<organism evidence="1 2">
    <name type="scientific">candidate division TA06 bacterium DG_78</name>
    <dbReference type="NCBI Taxonomy" id="1703772"/>
    <lineage>
        <taxon>Bacteria</taxon>
        <taxon>Bacteria division TA06</taxon>
    </lineage>
</organism>
<dbReference type="AlphaFoldDB" id="A0A0S7YG81"/>
<name>A0A0S7YG81_UNCT6</name>
<evidence type="ECO:0000313" key="1">
    <source>
        <dbReference type="EMBL" id="KPJ73797.1"/>
    </source>
</evidence>
<protein>
    <recommendedName>
        <fullName evidence="3">Outer membrane protein beta-barrel domain-containing protein</fullName>
    </recommendedName>
</protein>
<proteinExistence type="predicted"/>
<comment type="caution">
    <text evidence="1">The sequence shown here is derived from an EMBL/GenBank/DDBJ whole genome shotgun (WGS) entry which is preliminary data.</text>
</comment>
<accession>A0A0S7YG81</accession>
<evidence type="ECO:0000313" key="2">
    <source>
        <dbReference type="Proteomes" id="UP000051012"/>
    </source>
</evidence>
<dbReference type="EMBL" id="LJNI01000027">
    <property type="protein sequence ID" value="KPJ73797.1"/>
    <property type="molecule type" value="Genomic_DNA"/>
</dbReference>
<sequence>MTRNLNTAKESGYVFTYGIGLVINFTVDRLRIYPKLCYDGITDFKEHAGFIGMKIGIAYDI</sequence>
<dbReference type="Proteomes" id="UP000051012">
    <property type="component" value="Unassembled WGS sequence"/>
</dbReference>
<evidence type="ECO:0008006" key="3">
    <source>
        <dbReference type="Google" id="ProtNLM"/>
    </source>
</evidence>
<reference evidence="1 2" key="1">
    <citation type="journal article" date="2015" name="Microbiome">
        <title>Genomic resolution of linkages in carbon, nitrogen, and sulfur cycling among widespread estuary sediment bacteria.</title>
        <authorList>
            <person name="Baker B.J."/>
            <person name="Lazar C.S."/>
            <person name="Teske A.P."/>
            <person name="Dick G.J."/>
        </authorList>
    </citation>
    <scope>NUCLEOTIDE SEQUENCE [LARGE SCALE GENOMIC DNA]</scope>
    <source>
        <strain evidence="1">DG_78</strain>
    </source>
</reference>
<gene>
    <name evidence="1" type="ORF">AMJ52_03070</name>
</gene>